<protein>
    <submittedName>
        <fullName evidence="1">AAA-ATPase</fullName>
    </submittedName>
</protein>
<evidence type="ECO:0000313" key="1">
    <source>
        <dbReference type="EMBL" id="KAH9780264.1"/>
    </source>
</evidence>
<gene>
    <name evidence="1" type="ORF">KPL71_008014</name>
</gene>
<organism evidence="1 2">
    <name type="scientific">Citrus sinensis</name>
    <name type="common">Sweet orange</name>
    <name type="synonym">Citrus aurantium var. sinensis</name>
    <dbReference type="NCBI Taxonomy" id="2711"/>
    <lineage>
        <taxon>Eukaryota</taxon>
        <taxon>Viridiplantae</taxon>
        <taxon>Streptophyta</taxon>
        <taxon>Embryophyta</taxon>
        <taxon>Tracheophyta</taxon>
        <taxon>Spermatophyta</taxon>
        <taxon>Magnoliopsida</taxon>
        <taxon>eudicotyledons</taxon>
        <taxon>Gunneridae</taxon>
        <taxon>Pentapetalae</taxon>
        <taxon>rosids</taxon>
        <taxon>malvids</taxon>
        <taxon>Sapindales</taxon>
        <taxon>Rutaceae</taxon>
        <taxon>Aurantioideae</taxon>
        <taxon>Citrus</taxon>
    </lineage>
</organism>
<evidence type="ECO:0000313" key="2">
    <source>
        <dbReference type="Proteomes" id="UP000829398"/>
    </source>
</evidence>
<keyword evidence="2" id="KW-1185">Reference proteome</keyword>
<name>A0ACB8M3P6_CITSI</name>
<accession>A0ACB8M3P6</accession>
<sequence length="575" mass="64540">MFLLIVLAIVTLILIIRFLSKTSFLHILLNKYRSFEDWFHVYQSYKIPQYNENNNLQENLLYGKVSTYLNSLASLEDSQFTNLFTGSKCNDIILNLDANQTVVDTFLGARVYWTNGVKELTMRFRKKDKRRILRPYLQHVLSVAEENESKQREIRLHFNLYDNGRCCWRSIPFTHPATMDSVVLDGDVKNKVKSDLELFLKSKQYYNKLGRVWKRSYLLYGPSGTGKSSFVAAMARFLCYDVYDIDLSTVSDVSDLKLLLLQTKSKSLILVEGIDKFLLSSEKSTAAGMLNFMDGVTSCCGEERVLVFTMNGKDRIGDGDGDGDDQTAMMRPGRIDVKVEFPLCDFSTFKNLAGNYLGVKDHKLFGQVEEGFQNGSSLSPAQIGELLISNRTSPTRAFKSVITALQQHQPNKQVEKVGAKSSDNGSGQPMDDGLLCRESVHTTIDDSSNLLYKFFTLPVSGHHLTVQSQLLPSQPRSAVDIAEDFVLCSVVLRCLCCVFWIKTELNRKTPTPVVPTVAKDVAAVVKQLEEKKHKLGLLFCGCCGCVGGCMVLKWVKRDGSVMSVVATQAEWPTAL</sequence>
<reference evidence="2" key="1">
    <citation type="journal article" date="2023" name="Hortic. Res.">
        <title>A chromosome-level phased genome enabling allele-level studies in sweet orange: a case study on citrus Huanglongbing tolerance.</title>
        <authorList>
            <person name="Wu B."/>
            <person name="Yu Q."/>
            <person name="Deng Z."/>
            <person name="Duan Y."/>
            <person name="Luo F."/>
            <person name="Gmitter F. Jr."/>
        </authorList>
    </citation>
    <scope>NUCLEOTIDE SEQUENCE [LARGE SCALE GENOMIC DNA]</scope>
    <source>
        <strain evidence="2">cv. Valencia</strain>
    </source>
</reference>
<dbReference type="Proteomes" id="UP000829398">
    <property type="component" value="Chromosome 3"/>
</dbReference>
<proteinExistence type="predicted"/>
<comment type="caution">
    <text evidence="1">The sequence shown here is derived from an EMBL/GenBank/DDBJ whole genome shotgun (WGS) entry which is preliminary data.</text>
</comment>
<dbReference type="EMBL" id="CM039172">
    <property type="protein sequence ID" value="KAH9780264.1"/>
    <property type="molecule type" value="Genomic_DNA"/>
</dbReference>